<dbReference type="PANTHER" id="PTHR37928:SF2">
    <property type="entry name" value="GPI ANCHORED CFEM DOMAIN PROTEIN (AFU_ORTHOLOGUE AFUA_6G10580)"/>
    <property type="match status" value="1"/>
</dbReference>
<sequence length="172" mass="16023">MRFALATVALAAASASASTLFGRQSIPACAGKCIASANLGGCAATDNACLCRSQAFLSTAIPCVEMTCTGSDLAEAKNAAEQLCLAVGVTLTAVLGSATAAASETGASSTASGSAAAVTTPAPSSSIAASSAGSSTSSSAPAATSSSKSAGSIVGVNAFAGMAAFGLAALAL</sequence>
<dbReference type="AlphaFoldDB" id="A0A0C9XCI0"/>
<organism evidence="16 17">
    <name type="scientific">Laccaria amethystina LaAM-08-1</name>
    <dbReference type="NCBI Taxonomy" id="1095629"/>
    <lineage>
        <taxon>Eukaryota</taxon>
        <taxon>Fungi</taxon>
        <taxon>Dikarya</taxon>
        <taxon>Basidiomycota</taxon>
        <taxon>Agaricomycotina</taxon>
        <taxon>Agaricomycetes</taxon>
        <taxon>Agaricomycetidae</taxon>
        <taxon>Agaricales</taxon>
        <taxon>Agaricineae</taxon>
        <taxon>Hydnangiaceae</taxon>
        <taxon>Laccaria</taxon>
    </lineage>
</organism>
<dbReference type="InterPro" id="IPR051735">
    <property type="entry name" value="CFEM_domain"/>
</dbReference>
<evidence type="ECO:0000256" key="8">
    <source>
        <dbReference type="ARBA" id="ARBA00022729"/>
    </source>
</evidence>
<keyword evidence="10" id="KW-0472">Membrane</keyword>
<keyword evidence="6" id="KW-0349">Heme</keyword>
<keyword evidence="7" id="KW-0479">Metal-binding</keyword>
<gene>
    <name evidence="16" type="ORF">K443DRAFT_515923</name>
</gene>
<feature type="domain" description="CFEM" evidence="15">
    <location>
        <begin position="1"/>
        <end position="111"/>
    </location>
</feature>
<proteinExistence type="inferred from homology"/>
<keyword evidence="9" id="KW-0408">Iron</keyword>
<dbReference type="EMBL" id="KN838591">
    <property type="protein sequence ID" value="KIK02556.1"/>
    <property type="molecule type" value="Genomic_DNA"/>
</dbReference>
<accession>A0A0C9XCI0</accession>
<dbReference type="HOGENOM" id="CLU_063084_3_0_1"/>
<dbReference type="STRING" id="1095629.A0A0C9XCI0"/>
<keyword evidence="12" id="KW-0325">Glycoprotein</keyword>
<evidence type="ECO:0000313" key="17">
    <source>
        <dbReference type="Proteomes" id="UP000054477"/>
    </source>
</evidence>
<evidence type="ECO:0000256" key="3">
    <source>
        <dbReference type="ARBA" id="ARBA00010031"/>
    </source>
</evidence>
<evidence type="ECO:0000256" key="10">
    <source>
        <dbReference type="ARBA" id="ARBA00023136"/>
    </source>
</evidence>
<dbReference type="Proteomes" id="UP000054477">
    <property type="component" value="Unassembled WGS sequence"/>
</dbReference>
<evidence type="ECO:0000256" key="5">
    <source>
        <dbReference type="ARBA" id="ARBA00022525"/>
    </source>
</evidence>
<dbReference type="GO" id="GO:0005576">
    <property type="term" value="C:extracellular region"/>
    <property type="evidence" value="ECO:0007669"/>
    <property type="project" value="UniProtKB-SubCell"/>
</dbReference>
<dbReference type="Pfam" id="PF05730">
    <property type="entry name" value="CFEM"/>
    <property type="match status" value="1"/>
</dbReference>
<evidence type="ECO:0000256" key="6">
    <source>
        <dbReference type="ARBA" id="ARBA00022617"/>
    </source>
</evidence>
<evidence type="ECO:0000256" key="7">
    <source>
        <dbReference type="ARBA" id="ARBA00022723"/>
    </source>
</evidence>
<evidence type="ECO:0000256" key="2">
    <source>
        <dbReference type="ARBA" id="ARBA00004613"/>
    </source>
</evidence>
<keyword evidence="8 14" id="KW-0732">Signal</keyword>
<evidence type="ECO:0000256" key="14">
    <source>
        <dbReference type="SAM" id="SignalP"/>
    </source>
</evidence>
<dbReference type="GO" id="GO:0046872">
    <property type="term" value="F:metal ion binding"/>
    <property type="evidence" value="ECO:0007669"/>
    <property type="project" value="UniProtKB-KW"/>
</dbReference>
<keyword evidence="17" id="KW-1185">Reference proteome</keyword>
<dbReference type="SMART" id="SM00747">
    <property type="entry name" value="CFEM"/>
    <property type="match status" value="1"/>
</dbReference>
<evidence type="ECO:0000259" key="15">
    <source>
        <dbReference type="PROSITE" id="PS52012"/>
    </source>
</evidence>
<evidence type="ECO:0000256" key="12">
    <source>
        <dbReference type="ARBA" id="ARBA00023180"/>
    </source>
</evidence>
<dbReference type="PANTHER" id="PTHR37928">
    <property type="entry name" value="CFEM DOMAIN PROTEIN (AFU_ORTHOLOGUE AFUA_6G14090)"/>
    <property type="match status" value="1"/>
</dbReference>
<keyword evidence="11" id="KW-1015">Disulfide bond</keyword>
<protein>
    <recommendedName>
        <fullName evidence="15">CFEM domain-containing protein</fullName>
    </recommendedName>
</protein>
<evidence type="ECO:0000256" key="13">
    <source>
        <dbReference type="ARBA" id="ARBA00023288"/>
    </source>
</evidence>
<reference evidence="17" key="2">
    <citation type="submission" date="2015-01" db="EMBL/GenBank/DDBJ databases">
        <title>Evolutionary Origins and Diversification of the Mycorrhizal Mutualists.</title>
        <authorList>
            <consortium name="DOE Joint Genome Institute"/>
            <consortium name="Mycorrhizal Genomics Consortium"/>
            <person name="Kohler A."/>
            <person name="Kuo A."/>
            <person name="Nagy L.G."/>
            <person name="Floudas D."/>
            <person name="Copeland A."/>
            <person name="Barry K.W."/>
            <person name="Cichocki N."/>
            <person name="Veneault-Fourrey C."/>
            <person name="LaButti K."/>
            <person name="Lindquist E.A."/>
            <person name="Lipzen A."/>
            <person name="Lundell T."/>
            <person name="Morin E."/>
            <person name="Murat C."/>
            <person name="Riley R."/>
            <person name="Ohm R."/>
            <person name="Sun H."/>
            <person name="Tunlid A."/>
            <person name="Henrissat B."/>
            <person name="Grigoriev I.V."/>
            <person name="Hibbett D.S."/>
            <person name="Martin F."/>
        </authorList>
    </citation>
    <scope>NUCLEOTIDE SEQUENCE [LARGE SCALE GENOMIC DNA]</scope>
    <source>
        <strain evidence="17">LaAM-08-1</strain>
    </source>
</reference>
<reference evidence="16 17" key="1">
    <citation type="submission" date="2014-04" db="EMBL/GenBank/DDBJ databases">
        <authorList>
            <consortium name="DOE Joint Genome Institute"/>
            <person name="Kuo A."/>
            <person name="Kohler A."/>
            <person name="Nagy L.G."/>
            <person name="Floudas D."/>
            <person name="Copeland A."/>
            <person name="Barry K.W."/>
            <person name="Cichocki N."/>
            <person name="Veneault-Fourrey C."/>
            <person name="LaButti K."/>
            <person name="Lindquist E.A."/>
            <person name="Lipzen A."/>
            <person name="Lundell T."/>
            <person name="Morin E."/>
            <person name="Murat C."/>
            <person name="Sun H."/>
            <person name="Tunlid A."/>
            <person name="Henrissat B."/>
            <person name="Grigoriev I.V."/>
            <person name="Hibbett D.S."/>
            <person name="Martin F."/>
            <person name="Nordberg H.P."/>
            <person name="Cantor M.N."/>
            <person name="Hua S.X."/>
        </authorList>
    </citation>
    <scope>NUCLEOTIDE SEQUENCE [LARGE SCALE GENOMIC DNA]</scope>
    <source>
        <strain evidence="16 17">LaAM-08-1</strain>
    </source>
</reference>
<comment type="subcellular location">
    <subcellularLocation>
        <location evidence="1">Cell membrane</location>
        <topology evidence="1">Lipid-anchor</topology>
        <topology evidence="1">GPI-anchor</topology>
    </subcellularLocation>
    <subcellularLocation>
        <location evidence="2">Secreted</location>
    </subcellularLocation>
</comment>
<name>A0A0C9XCI0_9AGAR</name>
<dbReference type="OrthoDB" id="3065412at2759"/>
<keyword evidence="13" id="KW-0449">Lipoprotein</keyword>
<dbReference type="PROSITE" id="PS52012">
    <property type="entry name" value="CFEM"/>
    <property type="match status" value="1"/>
</dbReference>
<dbReference type="GO" id="GO:0005886">
    <property type="term" value="C:plasma membrane"/>
    <property type="evidence" value="ECO:0007669"/>
    <property type="project" value="UniProtKB-SubCell"/>
</dbReference>
<keyword evidence="4" id="KW-1003">Cell membrane</keyword>
<keyword evidence="5" id="KW-0964">Secreted</keyword>
<evidence type="ECO:0000256" key="1">
    <source>
        <dbReference type="ARBA" id="ARBA00004609"/>
    </source>
</evidence>
<evidence type="ECO:0000256" key="11">
    <source>
        <dbReference type="ARBA" id="ARBA00023157"/>
    </source>
</evidence>
<feature type="chain" id="PRO_5002205794" description="CFEM domain-containing protein" evidence="14">
    <location>
        <begin position="18"/>
        <end position="172"/>
    </location>
</feature>
<dbReference type="InterPro" id="IPR008427">
    <property type="entry name" value="Extracellular_membr_CFEM_dom"/>
</dbReference>
<comment type="similarity">
    <text evidence="3">Belongs to the RBT5 family.</text>
</comment>
<evidence type="ECO:0000256" key="9">
    <source>
        <dbReference type="ARBA" id="ARBA00023004"/>
    </source>
</evidence>
<evidence type="ECO:0000313" key="16">
    <source>
        <dbReference type="EMBL" id="KIK02556.1"/>
    </source>
</evidence>
<feature type="signal peptide" evidence="14">
    <location>
        <begin position="1"/>
        <end position="17"/>
    </location>
</feature>
<evidence type="ECO:0000256" key="4">
    <source>
        <dbReference type="ARBA" id="ARBA00022475"/>
    </source>
</evidence>